<keyword evidence="3" id="KW-1185">Reference proteome</keyword>
<dbReference type="Gramene" id="FCD_00038107-RA">
    <property type="protein sequence ID" value="FCD_00038107-RA:cds"/>
    <property type="gene ID" value="FCD_00038107"/>
</dbReference>
<dbReference type="Proteomes" id="UP001187192">
    <property type="component" value="Unassembled WGS sequence"/>
</dbReference>
<feature type="chain" id="PRO_5041714951" evidence="1">
    <location>
        <begin position="30"/>
        <end position="154"/>
    </location>
</feature>
<reference evidence="2" key="1">
    <citation type="submission" date="2023-07" db="EMBL/GenBank/DDBJ databases">
        <title>draft genome sequence of fig (Ficus carica).</title>
        <authorList>
            <person name="Takahashi T."/>
            <person name="Nishimura K."/>
        </authorList>
    </citation>
    <scope>NUCLEOTIDE SEQUENCE</scope>
</reference>
<dbReference type="EMBL" id="BTGU01000016">
    <property type="protein sequence ID" value="GMN43310.1"/>
    <property type="molecule type" value="Genomic_DNA"/>
</dbReference>
<comment type="caution">
    <text evidence="2">The sequence shown here is derived from an EMBL/GenBank/DDBJ whole genome shotgun (WGS) entry which is preliminary data.</text>
</comment>
<dbReference type="AlphaFoldDB" id="A0AA88A0G5"/>
<feature type="signal peptide" evidence="1">
    <location>
        <begin position="1"/>
        <end position="29"/>
    </location>
</feature>
<sequence>MHAPRHRNALPDLLALLQVLGIDLRTLSAYSVRVLGVVKKPAISQSPRNLPIDSYIDELQHFTGNLIRGCASSDHLPRSWPCASHTQCSRFALMPLCHGVNREAGPGPVWLAHYKGQSYSHQVNYHILSTGFALPSARQGPRHIGHSPFLFLIM</sequence>
<evidence type="ECO:0000313" key="3">
    <source>
        <dbReference type="Proteomes" id="UP001187192"/>
    </source>
</evidence>
<dbReference type="Gramene" id="FCD_00030554-RA">
    <property type="protein sequence ID" value="FCD_00030554-RA:cds"/>
    <property type="gene ID" value="FCD_00030554"/>
</dbReference>
<accession>A0AA88A0G5</accession>
<protein>
    <submittedName>
        <fullName evidence="2">Uncharacterized protein</fullName>
    </submittedName>
</protein>
<evidence type="ECO:0000256" key="1">
    <source>
        <dbReference type="SAM" id="SignalP"/>
    </source>
</evidence>
<gene>
    <name evidence="2" type="ORF">TIFTF001_012506</name>
</gene>
<name>A0AA88A0G5_FICCA</name>
<evidence type="ECO:0000313" key="2">
    <source>
        <dbReference type="EMBL" id="GMN43310.1"/>
    </source>
</evidence>
<organism evidence="2 3">
    <name type="scientific">Ficus carica</name>
    <name type="common">Common fig</name>
    <dbReference type="NCBI Taxonomy" id="3494"/>
    <lineage>
        <taxon>Eukaryota</taxon>
        <taxon>Viridiplantae</taxon>
        <taxon>Streptophyta</taxon>
        <taxon>Embryophyta</taxon>
        <taxon>Tracheophyta</taxon>
        <taxon>Spermatophyta</taxon>
        <taxon>Magnoliopsida</taxon>
        <taxon>eudicotyledons</taxon>
        <taxon>Gunneridae</taxon>
        <taxon>Pentapetalae</taxon>
        <taxon>rosids</taxon>
        <taxon>fabids</taxon>
        <taxon>Rosales</taxon>
        <taxon>Moraceae</taxon>
        <taxon>Ficeae</taxon>
        <taxon>Ficus</taxon>
    </lineage>
</organism>
<proteinExistence type="predicted"/>
<keyword evidence="1" id="KW-0732">Signal</keyword>